<evidence type="ECO:0000256" key="2">
    <source>
        <dbReference type="SAM" id="SignalP"/>
    </source>
</evidence>
<name>A0A914HLJ0_GLORO</name>
<organism evidence="3 4">
    <name type="scientific">Globodera rostochiensis</name>
    <name type="common">Golden nematode worm</name>
    <name type="synonym">Heterodera rostochiensis</name>
    <dbReference type="NCBI Taxonomy" id="31243"/>
    <lineage>
        <taxon>Eukaryota</taxon>
        <taxon>Metazoa</taxon>
        <taxon>Ecdysozoa</taxon>
        <taxon>Nematoda</taxon>
        <taxon>Chromadorea</taxon>
        <taxon>Rhabditida</taxon>
        <taxon>Tylenchina</taxon>
        <taxon>Tylenchomorpha</taxon>
        <taxon>Tylenchoidea</taxon>
        <taxon>Heteroderidae</taxon>
        <taxon>Heteroderinae</taxon>
        <taxon>Globodera</taxon>
    </lineage>
</organism>
<proteinExistence type="predicted"/>
<dbReference type="Proteomes" id="UP000887572">
    <property type="component" value="Unplaced"/>
</dbReference>
<keyword evidence="3" id="KW-1185">Reference proteome</keyword>
<sequence length="287" mass="30970">MKTVVALVAFLAIFVPLNSAFGGPLKCHRGSAFSFDGTDSSAISNCSSPRDQYCIEATCTALDQLGNTIIIWGCEPSQQPCDLYEQTIADHIKSKNVSCACSYGEKGINLTNVPSSAAKKRLRCKAGTLDASEVGKTNNKDCIDGYEYCYAAYCAKAKCYAANHLIGERSMFKRCGDVPRTPSAVMHSVLLAKGVPYGNKDFPFSTTTTQKPTTLTTTKKTTTTKKPTTKTTTTKEKPTTKTTMTTLKDPMPVSGQPMMATTADVNRSARRSVAIFWTFLIAIGILA</sequence>
<feature type="signal peptide" evidence="2">
    <location>
        <begin position="1"/>
        <end position="20"/>
    </location>
</feature>
<dbReference type="AlphaFoldDB" id="A0A914HLJ0"/>
<dbReference type="WBParaSite" id="Gr19_v10_g2456.t1">
    <property type="protein sequence ID" value="Gr19_v10_g2456.t1"/>
    <property type="gene ID" value="Gr19_v10_g2456"/>
</dbReference>
<evidence type="ECO:0000313" key="3">
    <source>
        <dbReference type="Proteomes" id="UP000887572"/>
    </source>
</evidence>
<keyword evidence="2" id="KW-0732">Signal</keyword>
<feature type="region of interest" description="Disordered" evidence="1">
    <location>
        <begin position="208"/>
        <end position="257"/>
    </location>
</feature>
<accession>A0A914HLJ0</accession>
<feature type="chain" id="PRO_5038034650" evidence="2">
    <location>
        <begin position="21"/>
        <end position="287"/>
    </location>
</feature>
<protein>
    <submittedName>
        <fullName evidence="4">Secreted protein</fullName>
    </submittedName>
</protein>
<reference evidence="4" key="1">
    <citation type="submission" date="2022-11" db="UniProtKB">
        <authorList>
            <consortium name="WormBaseParasite"/>
        </authorList>
    </citation>
    <scope>IDENTIFICATION</scope>
</reference>
<evidence type="ECO:0000313" key="4">
    <source>
        <dbReference type="WBParaSite" id="Gr19_v10_g2456.t1"/>
    </source>
</evidence>
<evidence type="ECO:0000256" key="1">
    <source>
        <dbReference type="SAM" id="MobiDB-lite"/>
    </source>
</evidence>
<feature type="compositionally biased region" description="Low complexity" evidence="1">
    <location>
        <begin position="208"/>
        <end position="232"/>
    </location>
</feature>